<dbReference type="InterPro" id="IPR049869">
    <property type="entry name" value="VraH"/>
</dbReference>
<dbReference type="EMBL" id="CP128355">
    <property type="protein sequence ID" value="XAF71208.1"/>
    <property type="molecule type" value="Genomic_DNA"/>
</dbReference>
<sequence length="58" mass="6508">MSIKEYIQQTKENLLKMELKSKSFVIMVISIILLSMIFTPLIGIPAGLFIGSYVQSNS</sequence>
<organism evidence="2 3">
    <name type="scientific">Staphylococcus hsinchuensis</name>
    <dbReference type="NCBI Taxonomy" id="3051183"/>
    <lineage>
        <taxon>Bacteria</taxon>
        <taxon>Bacillati</taxon>
        <taxon>Bacillota</taxon>
        <taxon>Bacilli</taxon>
        <taxon>Bacillales</taxon>
        <taxon>Staphylococcaceae</taxon>
        <taxon>Staphylococcus</taxon>
    </lineage>
</organism>
<evidence type="ECO:0000313" key="3">
    <source>
        <dbReference type="Proteomes" id="UP001436297"/>
    </source>
</evidence>
<dbReference type="Proteomes" id="UP001436297">
    <property type="component" value="Chromosome"/>
</dbReference>
<keyword evidence="1" id="KW-0812">Transmembrane</keyword>
<protein>
    <submittedName>
        <fullName evidence="2">VraH family protein</fullName>
    </submittedName>
</protein>
<feature type="transmembrane region" description="Helical" evidence="1">
    <location>
        <begin position="24"/>
        <end position="50"/>
    </location>
</feature>
<evidence type="ECO:0000313" key="2">
    <source>
        <dbReference type="EMBL" id="XAF71208.1"/>
    </source>
</evidence>
<keyword evidence="1" id="KW-1133">Transmembrane helix</keyword>
<dbReference type="NCBIfam" id="NF033835">
    <property type="entry name" value="VraH_fam"/>
    <property type="match status" value="1"/>
</dbReference>
<accession>A0ABZ3EFH2</accession>
<reference evidence="2 3" key="1">
    <citation type="journal article" date="2024" name="Pathogens">
        <title>Staphylococcus hsinchuensis sp. nov., Isolated from Soymilk.</title>
        <authorList>
            <person name="Wang Y.T."/>
            <person name="Lin Y.C."/>
            <person name="Hsieh Y.H."/>
            <person name="Lin Y.T."/>
            <person name="Hamada M."/>
            <person name="Chen C.C."/>
            <person name="Liou J.S."/>
            <person name="Lee A.Y."/>
            <person name="Zhang W.L."/>
            <person name="Chen Y.T."/>
            <person name="Huang C.H."/>
        </authorList>
    </citation>
    <scope>NUCLEOTIDE SEQUENCE [LARGE SCALE GENOMIC DNA]</scope>
    <source>
        <strain evidence="2 3">H164</strain>
    </source>
</reference>
<keyword evidence="1" id="KW-0472">Membrane</keyword>
<dbReference type="RefSeq" id="WP_285813500.1">
    <property type="nucleotide sequence ID" value="NZ_CP128355.1"/>
</dbReference>
<gene>
    <name evidence="2" type="ORF">QQM35_03595</name>
</gene>
<proteinExistence type="predicted"/>
<keyword evidence="3" id="KW-1185">Reference proteome</keyword>
<name>A0ABZ3EFH2_9STAP</name>
<evidence type="ECO:0000256" key="1">
    <source>
        <dbReference type="SAM" id="Phobius"/>
    </source>
</evidence>